<keyword evidence="3" id="KW-0238">DNA-binding</keyword>
<sequence>MIDYAKLATEPFACLSHTGGAYMYKQFLQICRGLGFTPASVTEYPALEDVIFAVECGQAIAILPFRIREYMHTTGLAFVPLEGHGQTIELGVAWREPSDNPAVEWFMAMVNRWLLEHPELF</sequence>
<organism evidence="6 7">
    <name type="scientific">Flavonifractor plautii</name>
    <name type="common">Fusobacterium plautii</name>
    <dbReference type="NCBI Taxonomy" id="292800"/>
    <lineage>
        <taxon>Bacteria</taxon>
        <taxon>Bacillati</taxon>
        <taxon>Bacillota</taxon>
        <taxon>Clostridia</taxon>
        <taxon>Eubacteriales</taxon>
        <taxon>Oscillospiraceae</taxon>
        <taxon>Flavonifractor</taxon>
    </lineage>
</organism>
<dbReference type="PANTHER" id="PTHR30346">
    <property type="entry name" value="TRANSCRIPTIONAL DUAL REGULATOR HCAR-RELATED"/>
    <property type="match status" value="1"/>
</dbReference>
<evidence type="ECO:0000259" key="5">
    <source>
        <dbReference type="Pfam" id="PF03466"/>
    </source>
</evidence>
<evidence type="ECO:0000313" key="6">
    <source>
        <dbReference type="EMBL" id="CUP11004.1"/>
    </source>
</evidence>
<accession>A0A174KFT0</accession>
<dbReference type="SUPFAM" id="SSF53850">
    <property type="entry name" value="Periplasmic binding protein-like II"/>
    <property type="match status" value="1"/>
</dbReference>
<proteinExistence type="inferred from homology"/>
<dbReference type="PANTHER" id="PTHR30346:SF28">
    <property type="entry name" value="HTH-TYPE TRANSCRIPTIONAL REGULATOR CYNR"/>
    <property type="match status" value="1"/>
</dbReference>
<name>A0A174KFT0_FLAPL</name>
<keyword evidence="4" id="KW-0804">Transcription</keyword>
<evidence type="ECO:0000256" key="3">
    <source>
        <dbReference type="ARBA" id="ARBA00023125"/>
    </source>
</evidence>
<dbReference type="GO" id="GO:0003677">
    <property type="term" value="F:DNA binding"/>
    <property type="evidence" value="ECO:0007669"/>
    <property type="project" value="UniProtKB-KW"/>
</dbReference>
<dbReference type="Proteomes" id="UP000095746">
    <property type="component" value="Unassembled WGS sequence"/>
</dbReference>
<dbReference type="GO" id="GO:0003700">
    <property type="term" value="F:DNA-binding transcription factor activity"/>
    <property type="evidence" value="ECO:0007669"/>
    <property type="project" value="TreeGrafter"/>
</dbReference>
<dbReference type="GO" id="GO:0032993">
    <property type="term" value="C:protein-DNA complex"/>
    <property type="evidence" value="ECO:0007669"/>
    <property type="project" value="TreeGrafter"/>
</dbReference>
<dbReference type="AlphaFoldDB" id="A0A174KFT0"/>
<dbReference type="EMBL" id="CYZT01000259">
    <property type="protein sequence ID" value="CUP11004.1"/>
    <property type="molecule type" value="Genomic_DNA"/>
</dbReference>
<comment type="similarity">
    <text evidence="1">Belongs to the LysR transcriptional regulatory family.</text>
</comment>
<evidence type="ECO:0000256" key="4">
    <source>
        <dbReference type="ARBA" id="ARBA00023163"/>
    </source>
</evidence>
<gene>
    <name evidence="6" type="ORF">ERS852411_02685</name>
</gene>
<keyword evidence="2" id="KW-0805">Transcription regulation</keyword>
<evidence type="ECO:0000313" key="7">
    <source>
        <dbReference type="Proteomes" id="UP000095746"/>
    </source>
</evidence>
<dbReference type="InterPro" id="IPR005119">
    <property type="entry name" value="LysR_subst-bd"/>
</dbReference>
<dbReference type="Gene3D" id="3.40.190.10">
    <property type="entry name" value="Periplasmic binding protein-like II"/>
    <property type="match status" value="2"/>
</dbReference>
<evidence type="ECO:0000256" key="2">
    <source>
        <dbReference type="ARBA" id="ARBA00023015"/>
    </source>
</evidence>
<protein>
    <submittedName>
        <fullName evidence="6">LysR substrate binding domain</fullName>
    </submittedName>
</protein>
<reference evidence="6 7" key="1">
    <citation type="submission" date="2015-09" db="EMBL/GenBank/DDBJ databases">
        <authorList>
            <consortium name="Pathogen Informatics"/>
        </authorList>
    </citation>
    <scope>NUCLEOTIDE SEQUENCE [LARGE SCALE GENOMIC DNA]</scope>
    <source>
        <strain evidence="6 7">2789STDY5608854</strain>
    </source>
</reference>
<feature type="domain" description="LysR substrate-binding" evidence="5">
    <location>
        <begin position="4"/>
        <end position="112"/>
    </location>
</feature>
<evidence type="ECO:0000256" key="1">
    <source>
        <dbReference type="ARBA" id="ARBA00009437"/>
    </source>
</evidence>
<dbReference type="Pfam" id="PF03466">
    <property type="entry name" value="LysR_substrate"/>
    <property type="match status" value="1"/>
</dbReference>